<dbReference type="EMBL" id="CAJVPZ010002642">
    <property type="protein sequence ID" value="CAG8517038.1"/>
    <property type="molecule type" value="Genomic_DNA"/>
</dbReference>
<organism evidence="1 2">
    <name type="scientific">Racocetra fulgida</name>
    <dbReference type="NCBI Taxonomy" id="60492"/>
    <lineage>
        <taxon>Eukaryota</taxon>
        <taxon>Fungi</taxon>
        <taxon>Fungi incertae sedis</taxon>
        <taxon>Mucoromycota</taxon>
        <taxon>Glomeromycotina</taxon>
        <taxon>Glomeromycetes</taxon>
        <taxon>Diversisporales</taxon>
        <taxon>Gigasporaceae</taxon>
        <taxon>Racocetra</taxon>
    </lineage>
</organism>
<proteinExistence type="predicted"/>
<gene>
    <name evidence="1" type="ORF">RFULGI_LOCUS3171</name>
</gene>
<accession>A0A9N9A2R3</accession>
<feature type="non-terminal residue" evidence="1">
    <location>
        <position position="1"/>
    </location>
</feature>
<evidence type="ECO:0000313" key="2">
    <source>
        <dbReference type="Proteomes" id="UP000789396"/>
    </source>
</evidence>
<dbReference type="AlphaFoldDB" id="A0A9N9A2R3"/>
<comment type="caution">
    <text evidence="1">The sequence shown here is derived from an EMBL/GenBank/DDBJ whole genome shotgun (WGS) entry which is preliminary data.</text>
</comment>
<name>A0A9N9A2R3_9GLOM</name>
<evidence type="ECO:0000313" key="1">
    <source>
        <dbReference type="EMBL" id="CAG8517038.1"/>
    </source>
</evidence>
<keyword evidence="2" id="KW-1185">Reference proteome</keyword>
<dbReference type="Proteomes" id="UP000789396">
    <property type="component" value="Unassembled WGS sequence"/>
</dbReference>
<sequence>NLYAKLVAKLLINIRTALKTNIMIITNLDLKELLIETKALQQALQTNAIKYNFVYTIDTLIPYKKYILEKTDTINEDPNT</sequence>
<protein>
    <submittedName>
        <fullName evidence="1">2287_t:CDS:1</fullName>
    </submittedName>
</protein>
<reference evidence="1" key="1">
    <citation type="submission" date="2021-06" db="EMBL/GenBank/DDBJ databases">
        <authorList>
            <person name="Kallberg Y."/>
            <person name="Tangrot J."/>
            <person name="Rosling A."/>
        </authorList>
    </citation>
    <scope>NUCLEOTIDE SEQUENCE</scope>
    <source>
        <strain evidence="1">IN212</strain>
    </source>
</reference>